<dbReference type="HOGENOM" id="CLU_2092676_0_0_7"/>
<name>Q08PP8_STIAD</name>
<proteinExistence type="predicted"/>
<feature type="domain" description="HTH cro/C1-type" evidence="2">
    <location>
        <begin position="39"/>
        <end position="86"/>
    </location>
</feature>
<evidence type="ECO:0000313" key="4">
    <source>
        <dbReference type="EMBL" id="EAU62454.1"/>
    </source>
</evidence>
<sequence length="120" mass="13315">MPTSFDRYFERQMEKPAFAKAYAKARAEIDSVDQFIRALDEARAAAHLSKAEVARRIGTSPVVVRRLLTQTSVNPSFQLVSKLAQAVGLRLVLEQDVRPAPARKAPVRRREARASAAAAR</sequence>
<dbReference type="EMBL" id="AAMD01000235">
    <property type="protein sequence ID" value="EAU62454.1"/>
    <property type="molecule type" value="Genomic_DNA"/>
</dbReference>
<dbReference type="Gene3D" id="1.10.260.40">
    <property type="entry name" value="lambda repressor-like DNA-binding domains"/>
    <property type="match status" value="1"/>
</dbReference>
<dbReference type="KEGG" id="sur:STAUR_8271"/>
<reference evidence="4 6" key="1">
    <citation type="submission" date="2006-04" db="EMBL/GenBank/DDBJ databases">
        <authorList>
            <person name="Nierman W.C."/>
        </authorList>
    </citation>
    <scope>NUCLEOTIDE SEQUENCE [LARGE SCALE GENOMIC DNA]</scope>
    <source>
        <strain evidence="4 6">DW4/3-1</strain>
    </source>
</reference>
<dbReference type="Proteomes" id="UP000001351">
    <property type="component" value="Chromosome"/>
</dbReference>
<dbReference type="SMART" id="SM00530">
    <property type="entry name" value="HTH_XRE"/>
    <property type="match status" value="1"/>
</dbReference>
<feature type="region of interest" description="Disordered" evidence="1">
    <location>
        <begin position="100"/>
        <end position="120"/>
    </location>
</feature>
<evidence type="ECO:0000313" key="5">
    <source>
        <dbReference type="Proteomes" id="UP000001351"/>
    </source>
</evidence>
<dbReference type="EMBL" id="CP002271">
    <property type="protein sequence ID" value="ADO76026.1"/>
    <property type="molecule type" value="Genomic_DNA"/>
</dbReference>
<dbReference type="PROSITE" id="PS50943">
    <property type="entry name" value="HTH_CROC1"/>
    <property type="match status" value="1"/>
</dbReference>
<evidence type="ECO:0000313" key="6">
    <source>
        <dbReference type="Proteomes" id="UP000032702"/>
    </source>
</evidence>
<accession>Q08PP8</accession>
<evidence type="ECO:0000256" key="1">
    <source>
        <dbReference type="SAM" id="MobiDB-lite"/>
    </source>
</evidence>
<dbReference type="Pfam" id="PF01381">
    <property type="entry name" value="HTH_3"/>
    <property type="match status" value="1"/>
</dbReference>
<protein>
    <submittedName>
        <fullName evidence="3 4">Transcriptional regulator</fullName>
    </submittedName>
</protein>
<keyword evidence="5" id="KW-1185">Reference proteome</keyword>
<evidence type="ECO:0000259" key="2">
    <source>
        <dbReference type="PROSITE" id="PS50943"/>
    </source>
</evidence>
<dbReference type="CDD" id="cd00093">
    <property type="entry name" value="HTH_XRE"/>
    <property type="match status" value="1"/>
</dbReference>
<dbReference type="SUPFAM" id="SSF47413">
    <property type="entry name" value="lambda repressor-like DNA-binding domains"/>
    <property type="match status" value="1"/>
</dbReference>
<dbReference type="AlphaFoldDB" id="Q08PP8"/>
<dbReference type="InterPro" id="IPR001387">
    <property type="entry name" value="Cro/C1-type_HTH"/>
</dbReference>
<dbReference type="Proteomes" id="UP000032702">
    <property type="component" value="Unassembled WGS sequence"/>
</dbReference>
<dbReference type="GO" id="GO:0003677">
    <property type="term" value="F:DNA binding"/>
    <property type="evidence" value="ECO:0007669"/>
    <property type="project" value="InterPro"/>
</dbReference>
<organism evidence="4 6">
    <name type="scientific">Stigmatella aurantiaca (strain DW4/3-1)</name>
    <dbReference type="NCBI Taxonomy" id="378806"/>
    <lineage>
        <taxon>Bacteria</taxon>
        <taxon>Pseudomonadati</taxon>
        <taxon>Myxococcota</taxon>
        <taxon>Myxococcia</taxon>
        <taxon>Myxococcales</taxon>
        <taxon>Cystobacterineae</taxon>
        <taxon>Archangiaceae</taxon>
        <taxon>Stigmatella</taxon>
    </lineage>
</organism>
<evidence type="ECO:0000313" key="3">
    <source>
        <dbReference type="EMBL" id="ADO76026.1"/>
    </source>
</evidence>
<dbReference type="RefSeq" id="WP_002619101.1">
    <property type="nucleotide sequence ID" value="NC_014623.1"/>
</dbReference>
<dbReference type="InterPro" id="IPR010982">
    <property type="entry name" value="Lambda_DNA-bd_dom_sf"/>
</dbReference>
<gene>
    <name evidence="3" type="ordered locus">STAUR_8271</name>
    <name evidence="4" type="ORF">STIAU_3133</name>
</gene>
<dbReference type="OrthoDB" id="3694172at2"/>
<reference evidence="3 5" key="2">
    <citation type="journal article" date="2011" name="Mol. Biol. Evol.">
        <title>Comparative genomic analysis of fruiting body formation in Myxococcales.</title>
        <authorList>
            <person name="Huntley S."/>
            <person name="Hamann N."/>
            <person name="Wegener-Feldbrugge S."/>
            <person name="Treuner-Lange A."/>
            <person name="Kube M."/>
            <person name="Reinhardt R."/>
            <person name="Klages S."/>
            <person name="Muller R."/>
            <person name="Ronning C.M."/>
            <person name="Nierman W.C."/>
            <person name="Sogaard-Andersen L."/>
        </authorList>
    </citation>
    <scope>NUCLEOTIDE SEQUENCE [LARGE SCALE GENOMIC DNA]</scope>
    <source>
        <strain evidence="3 5">DW4/3-1</strain>
    </source>
</reference>
<dbReference type="eggNOG" id="COG3636">
    <property type="taxonomic scope" value="Bacteria"/>
</dbReference>